<dbReference type="SMART" id="SM00226">
    <property type="entry name" value="LMWPc"/>
    <property type="match status" value="3"/>
</dbReference>
<dbReference type="EnsemblMetazoa" id="PPAI005573-RA">
    <property type="protein sequence ID" value="PPAI005573-PA"/>
    <property type="gene ID" value="PPAI005573"/>
</dbReference>
<feature type="domain" description="Phosphotyrosine protein phosphatase I" evidence="7">
    <location>
        <begin position="259"/>
        <end position="356"/>
    </location>
</feature>
<reference evidence="8" key="1">
    <citation type="submission" date="2022-08" db="UniProtKB">
        <authorList>
            <consortium name="EnsemblMetazoa"/>
        </authorList>
    </citation>
    <scope>IDENTIFICATION</scope>
    <source>
        <strain evidence="8">Israel</strain>
    </source>
</reference>
<dbReference type="InterPro" id="IPR036196">
    <property type="entry name" value="Ptyr_pPase_sf"/>
</dbReference>
<dbReference type="PRINTS" id="PR00719">
    <property type="entry name" value="LMWPTPASE"/>
</dbReference>
<evidence type="ECO:0000256" key="4">
    <source>
        <dbReference type="ARBA" id="ARBA00022801"/>
    </source>
</evidence>
<dbReference type="InterPro" id="IPR050438">
    <property type="entry name" value="LMW_PTPase"/>
</dbReference>
<dbReference type="PANTHER" id="PTHR11717">
    <property type="entry name" value="LOW MOLECULAR WEIGHT PROTEIN TYROSINE PHOSPHATASE"/>
    <property type="match status" value="1"/>
</dbReference>
<evidence type="ECO:0000256" key="2">
    <source>
        <dbReference type="ARBA" id="ARBA00011063"/>
    </source>
</evidence>
<dbReference type="Pfam" id="PF01451">
    <property type="entry name" value="LMWPc"/>
    <property type="match status" value="3"/>
</dbReference>
<dbReference type="VEuPathDB" id="VectorBase:PPAPM1_008102"/>
<organism evidence="8 9">
    <name type="scientific">Phlebotomus papatasi</name>
    <name type="common">Sandfly</name>
    <dbReference type="NCBI Taxonomy" id="29031"/>
    <lineage>
        <taxon>Eukaryota</taxon>
        <taxon>Metazoa</taxon>
        <taxon>Ecdysozoa</taxon>
        <taxon>Arthropoda</taxon>
        <taxon>Hexapoda</taxon>
        <taxon>Insecta</taxon>
        <taxon>Pterygota</taxon>
        <taxon>Neoptera</taxon>
        <taxon>Endopterygota</taxon>
        <taxon>Diptera</taxon>
        <taxon>Nematocera</taxon>
        <taxon>Psychodoidea</taxon>
        <taxon>Psychodidae</taxon>
        <taxon>Phlebotomus</taxon>
        <taxon>Phlebotomus</taxon>
    </lineage>
</organism>
<evidence type="ECO:0000256" key="6">
    <source>
        <dbReference type="PIRSR" id="PIRSR617867-1"/>
    </source>
</evidence>
<dbReference type="Gene3D" id="3.40.50.2300">
    <property type="match status" value="3"/>
</dbReference>
<dbReference type="CDD" id="cd16343">
    <property type="entry name" value="LMWPTP"/>
    <property type="match status" value="3"/>
</dbReference>
<name>A0A1B0DCN4_PHLPP</name>
<dbReference type="FunFam" id="3.40.50.2300:FF:000105">
    <property type="entry name" value="Low molecular weight phosphotyrosine protein"/>
    <property type="match status" value="1"/>
</dbReference>
<feature type="active site" description="Proton donor" evidence="6">
    <location>
        <position position="127"/>
    </location>
</feature>
<feature type="domain" description="Phosphotyrosine protein phosphatase I" evidence="7">
    <location>
        <begin position="6"/>
        <end position="144"/>
    </location>
</feature>
<dbReference type="AlphaFoldDB" id="A0A1B0DCN4"/>
<protein>
    <recommendedName>
        <fullName evidence="7">Phosphotyrosine protein phosphatase I domain-containing protein</fullName>
    </recommendedName>
</protein>
<evidence type="ECO:0000259" key="7">
    <source>
        <dbReference type="SMART" id="SM00226"/>
    </source>
</evidence>
<keyword evidence="3" id="KW-0963">Cytoplasm</keyword>
<evidence type="ECO:0000256" key="1">
    <source>
        <dbReference type="ARBA" id="ARBA00004496"/>
    </source>
</evidence>
<evidence type="ECO:0000256" key="5">
    <source>
        <dbReference type="ARBA" id="ARBA00022912"/>
    </source>
</evidence>
<accession>A0A1B0DCN4</accession>
<proteinExistence type="inferred from homology"/>
<keyword evidence="9" id="KW-1185">Reference proteome</keyword>
<dbReference type="InterPro" id="IPR017867">
    <property type="entry name" value="Tyr_phospatase_low_mol_wt"/>
</dbReference>
<feature type="domain" description="Phosphotyrosine protein phosphatase I" evidence="7">
    <location>
        <begin position="145"/>
        <end position="254"/>
    </location>
</feature>
<dbReference type="InterPro" id="IPR023485">
    <property type="entry name" value="Ptyr_pPase"/>
</dbReference>
<evidence type="ECO:0000256" key="3">
    <source>
        <dbReference type="ARBA" id="ARBA00022490"/>
    </source>
</evidence>
<dbReference type="SUPFAM" id="SSF52788">
    <property type="entry name" value="Phosphotyrosine protein phosphatases I"/>
    <property type="match status" value="3"/>
</dbReference>
<evidence type="ECO:0000313" key="8">
    <source>
        <dbReference type="EnsemblMetazoa" id="PPAI005573-PA"/>
    </source>
</evidence>
<dbReference type="EMBL" id="AJVK01030995">
    <property type="status" value="NOT_ANNOTATED_CDS"/>
    <property type="molecule type" value="Genomic_DNA"/>
</dbReference>
<comment type="similarity">
    <text evidence="2">Belongs to the low molecular weight phosphotyrosine protein phosphatase family.</text>
</comment>
<feature type="active site" description="Nucleophile" evidence="6">
    <location>
        <position position="12"/>
    </location>
</feature>
<evidence type="ECO:0000313" key="9">
    <source>
        <dbReference type="Proteomes" id="UP000092462"/>
    </source>
</evidence>
<feature type="active site" evidence="6">
    <location>
        <position position="18"/>
    </location>
</feature>
<sequence length="357" mass="40607">MADDKKSALFVCLGNICRSPIAEAVFMEEVKQAGQRDKWNIDSAGITNKHLSEKPNHRARLTMAKHNLSYSNRARQIKKEDFNKFDYIFGMDNENINDLKKLAPTNCSSKILLLGDFDPEGQKIIKDPYFESGSDGFKQCYVQCAVFMDEVKKAGQEDKWNIDSAAIANWHVGKNPNRRSIETMAKHNLPYRHHKARQIKKEDFNKFDYIFGMDRWNISDLKERAPANSSAKILLLGDFDPEGQRNIRDPYCDTGLEGPIAEAVMKNLLPQSSTWEIDSAAIASWNVGLPPEPRCLKILQEHGIDTCHIARQVIQDDFYRFDFIFGMDPRNVEDLEKLAPPDSPAKIELLGRSVGVV</sequence>
<dbReference type="VEuPathDB" id="VectorBase:PPAI005573"/>
<dbReference type="GO" id="GO:0004725">
    <property type="term" value="F:protein tyrosine phosphatase activity"/>
    <property type="evidence" value="ECO:0007669"/>
    <property type="project" value="InterPro"/>
</dbReference>
<comment type="subcellular location">
    <subcellularLocation>
        <location evidence="1">Cytoplasm</location>
    </subcellularLocation>
</comment>
<dbReference type="Proteomes" id="UP000092462">
    <property type="component" value="Unassembled WGS sequence"/>
</dbReference>
<dbReference type="VEuPathDB" id="VectorBase:PPAPM1_009804"/>
<dbReference type="PANTHER" id="PTHR11717:SF7">
    <property type="entry name" value="LOW MOLECULAR WEIGHT PHOSPHOTYROSINE PROTEIN PHOSPHATASE"/>
    <property type="match status" value="1"/>
</dbReference>
<keyword evidence="4" id="KW-0378">Hydrolase</keyword>
<keyword evidence="5" id="KW-0904">Protein phosphatase</keyword>
<dbReference type="GO" id="GO:0005737">
    <property type="term" value="C:cytoplasm"/>
    <property type="evidence" value="ECO:0007669"/>
    <property type="project" value="UniProtKB-SubCell"/>
</dbReference>